<evidence type="ECO:0000313" key="10">
    <source>
        <dbReference type="EMBL" id="KAJ6215529.1"/>
    </source>
</evidence>
<evidence type="ECO:0000256" key="1">
    <source>
        <dbReference type="ARBA" id="ARBA00022723"/>
    </source>
</evidence>
<dbReference type="GO" id="GO:0000981">
    <property type="term" value="F:DNA-binding transcription factor activity, RNA polymerase II-specific"/>
    <property type="evidence" value="ECO:0007669"/>
    <property type="project" value="TreeGrafter"/>
</dbReference>
<organism evidence="10 11">
    <name type="scientific">Blomia tropicalis</name>
    <name type="common">Mite</name>
    <dbReference type="NCBI Taxonomy" id="40697"/>
    <lineage>
        <taxon>Eukaryota</taxon>
        <taxon>Metazoa</taxon>
        <taxon>Ecdysozoa</taxon>
        <taxon>Arthropoda</taxon>
        <taxon>Chelicerata</taxon>
        <taxon>Arachnida</taxon>
        <taxon>Acari</taxon>
        <taxon>Acariformes</taxon>
        <taxon>Sarcoptiformes</taxon>
        <taxon>Astigmata</taxon>
        <taxon>Glycyphagoidea</taxon>
        <taxon>Echimyopodidae</taxon>
        <taxon>Blomia</taxon>
    </lineage>
</organism>
<dbReference type="Gene3D" id="3.30.160.60">
    <property type="entry name" value="Classic Zinc Finger"/>
    <property type="match status" value="2"/>
</dbReference>
<dbReference type="OrthoDB" id="6077919at2759"/>
<reference evidence="10" key="1">
    <citation type="submission" date="2022-12" db="EMBL/GenBank/DDBJ databases">
        <title>Genome assemblies of Blomia tropicalis.</title>
        <authorList>
            <person name="Cui Y."/>
        </authorList>
    </citation>
    <scope>NUCLEOTIDE SEQUENCE</scope>
    <source>
        <tissue evidence="10">Adult mites</tissue>
    </source>
</reference>
<dbReference type="InterPro" id="IPR036236">
    <property type="entry name" value="Znf_C2H2_sf"/>
</dbReference>
<feature type="region of interest" description="Disordered" evidence="8">
    <location>
        <begin position="1"/>
        <end position="24"/>
    </location>
</feature>
<dbReference type="PROSITE" id="PS00028">
    <property type="entry name" value="ZINC_FINGER_C2H2_1"/>
    <property type="match status" value="3"/>
</dbReference>
<evidence type="ECO:0000256" key="7">
    <source>
        <dbReference type="PROSITE-ProRule" id="PRU00042"/>
    </source>
</evidence>
<evidence type="ECO:0000256" key="5">
    <source>
        <dbReference type="ARBA" id="ARBA00023242"/>
    </source>
</evidence>
<comment type="similarity">
    <text evidence="6">Belongs to the snail C2H2-type zinc-finger protein family.</text>
</comment>
<dbReference type="InterPro" id="IPR050527">
    <property type="entry name" value="Snail/Krueppel_Znf"/>
</dbReference>
<feature type="domain" description="C2H2-type" evidence="9">
    <location>
        <begin position="139"/>
        <end position="162"/>
    </location>
</feature>
<feature type="domain" description="C2H2-type" evidence="9">
    <location>
        <begin position="106"/>
        <end position="132"/>
    </location>
</feature>
<dbReference type="Pfam" id="PF13912">
    <property type="entry name" value="zf-C2H2_6"/>
    <property type="match status" value="1"/>
</dbReference>
<comment type="caution">
    <text evidence="10">The sequence shown here is derived from an EMBL/GenBank/DDBJ whole genome shotgun (WGS) entry which is preliminary data.</text>
</comment>
<name>A0A9Q0RIA3_BLOTA</name>
<gene>
    <name evidence="10" type="ORF">RDWZM_010029</name>
</gene>
<dbReference type="PANTHER" id="PTHR24388:SF104">
    <property type="entry name" value="AT-RICH BINDING PROTEIN-RELATED"/>
    <property type="match status" value="1"/>
</dbReference>
<feature type="compositionally biased region" description="Polar residues" evidence="8">
    <location>
        <begin position="1"/>
        <end position="17"/>
    </location>
</feature>
<feature type="domain" description="C2H2-type" evidence="9">
    <location>
        <begin position="203"/>
        <end position="231"/>
    </location>
</feature>
<dbReference type="GO" id="GO:0008270">
    <property type="term" value="F:zinc ion binding"/>
    <property type="evidence" value="ECO:0007669"/>
    <property type="project" value="UniProtKB-KW"/>
</dbReference>
<dbReference type="PANTHER" id="PTHR24388">
    <property type="entry name" value="ZINC FINGER PROTEIN"/>
    <property type="match status" value="1"/>
</dbReference>
<protein>
    <recommendedName>
        <fullName evidence="9">C2H2-type domain-containing protein</fullName>
    </recommendedName>
</protein>
<proteinExistence type="inferred from homology"/>
<dbReference type="EMBL" id="JAPWDV010000004">
    <property type="protein sequence ID" value="KAJ6215529.1"/>
    <property type="molecule type" value="Genomic_DNA"/>
</dbReference>
<dbReference type="AlphaFoldDB" id="A0A9Q0RIA3"/>
<evidence type="ECO:0000259" key="9">
    <source>
        <dbReference type="PROSITE" id="PS50157"/>
    </source>
</evidence>
<keyword evidence="4" id="KW-0862">Zinc</keyword>
<evidence type="ECO:0000256" key="3">
    <source>
        <dbReference type="ARBA" id="ARBA00022771"/>
    </source>
</evidence>
<keyword evidence="11" id="KW-1185">Reference proteome</keyword>
<dbReference type="GO" id="GO:0000978">
    <property type="term" value="F:RNA polymerase II cis-regulatory region sequence-specific DNA binding"/>
    <property type="evidence" value="ECO:0007669"/>
    <property type="project" value="TreeGrafter"/>
</dbReference>
<keyword evidence="3 7" id="KW-0863">Zinc-finger</keyword>
<keyword evidence="5" id="KW-0539">Nucleus</keyword>
<evidence type="ECO:0000256" key="2">
    <source>
        <dbReference type="ARBA" id="ARBA00022737"/>
    </source>
</evidence>
<dbReference type="SUPFAM" id="SSF57667">
    <property type="entry name" value="beta-beta-alpha zinc fingers"/>
    <property type="match status" value="1"/>
</dbReference>
<dbReference type="InterPro" id="IPR013087">
    <property type="entry name" value="Znf_C2H2_type"/>
</dbReference>
<dbReference type="Proteomes" id="UP001142055">
    <property type="component" value="Chromosome 4"/>
</dbReference>
<dbReference type="Pfam" id="PF00096">
    <property type="entry name" value="zf-C2H2"/>
    <property type="match status" value="1"/>
</dbReference>
<evidence type="ECO:0000313" key="11">
    <source>
        <dbReference type="Proteomes" id="UP001142055"/>
    </source>
</evidence>
<evidence type="ECO:0000256" key="6">
    <source>
        <dbReference type="ARBA" id="ARBA00037948"/>
    </source>
</evidence>
<keyword evidence="2" id="KW-0677">Repeat</keyword>
<evidence type="ECO:0000256" key="8">
    <source>
        <dbReference type="SAM" id="MobiDB-lite"/>
    </source>
</evidence>
<evidence type="ECO:0000256" key="4">
    <source>
        <dbReference type="ARBA" id="ARBA00022833"/>
    </source>
</evidence>
<dbReference type="PROSITE" id="PS50157">
    <property type="entry name" value="ZINC_FINGER_C2H2_2"/>
    <property type="match status" value="3"/>
</dbReference>
<dbReference type="SMART" id="SM00355">
    <property type="entry name" value="ZnF_C2H2"/>
    <property type="match status" value="4"/>
</dbReference>
<accession>A0A9Q0RIA3</accession>
<keyword evidence="1" id="KW-0479">Metal-binding</keyword>
<sequence length="464" mass="54439">MENTGDKNNVLDNQSNVSHDDADDDTIQQITVELNEEEQEDTFEIFPKFIAKLEYDNEIEDGVRKSKRSRMKMLYLDCLDSNCMQKFKSKKELNTHVRVKHGIPPFKCRVMNCSKTFNNYQNLSEHFQENHTKVLHITYQCDQCLRTFNKLDALRVHLWRFHELGLFQCNIDPNNCLVQTNTREKMDKHWYIYHSGGMIKGTFPCQFCSLSFNVQSYLWLHQRNAHGKRADGDDDIDIDQDIVENFNADDNDQFDKFIKARKPCEIGKNADKSGNESSTTVENEDKLEFIERFSKIYIDKTHVKQTKPKLESKMPEIPTPVIESDEDFAKSISKLFHHLCFNVENSETNGNINLESNLVSKDSIDEEDNLESSEEDLIDEEEDLEINEITDTVKNSKTNVDSDIMLENVQSAHQKSPTDDYKRNFIIESKYYQVVENKYLINNEQMAIKQSKWDKTPYKRIFFK</sequence>